<dbReference type="Proteomes" id="UP000295793">
    <property type="component" value="Unassembled WGS sequence"/>
</dbReference>
<evidence type="ECO:0000256" key="5">
    <source>
        <dbReference type="ARBA" id="ARBA00022505"/>
    </source>
</evidence>
<keyword evidence="9" id="KW-0411">Iron-sulfur</keyword>
<dbReference type="InterPro" id="IPR007419">
    <property type="entry name" value="BFD-like_2Fe2S-bd_dom"/>
</dbReference>
<keyword evidence="8" id="KW-0408">Iron</keyword>
<dbReference type="InterPro" id="IPR027467">
    <property type="entry name" value="MopterinOxRdtase_cofactor_BS"/>
</dbReference>
<name>A0A4R3I2B2_9GAMM</name>
<dbReference type="Pfam" id="PF04879">
    <property type="entry name" value="Molybdop_Fe4S4"/>
    <property type="match status" value="1"/>
</dbReference>
<dbReference type="InterPro" id="IPR006963">
    <property type="entry name" value="Mopterin_OxRdtase_4Fe-4S_dom"/>
</dbReference>
<organism evidence="12 13">
    <name type="scientific">Reinekea marinisedimentorum</name>
    <dbReference type="NCBI Taxonomy" id="230495"/>
    <lineage>
        <taxon>Bacteria</taxon>
        <taxon>Pseudomonadati</taxon>
        <taxon>Pseudomonadota</taxon>
        <taxon>Gammaproteobacteria</taxon>
        <taxon>Oceanospirillales</taxon>
        <taxon>Saccharospirillaceae</taxon>
        <taxon>Reinekea</taxon>
    </lineage>
</organism>
<evidence type="ECO:0000256" key="10">
    <source>
        <dbReference type="ARBA" id="ARBA00023063"/>
    </source>
</evidence>
<dbReference type="Pfam" id="PF01568">
    <property type="entry name" value="Molydop_binding"/>
    <property type="match status" value="1"/>
</dbReference>
<dbReference type="EMBL" id="SLZR01000012">
    <property type="protein sequence ID" value="TCS39768.1"/>
    <property type="molecule type" value="Genomic_DNA"/>
</dbReference>
<dbReference type="SUPFAM" id="SSF50692">
    <property type="entry name" value="ADC-like"/>
    <property type="match status" value="1"/>
</dbReference>
<evidence type="ECO:0000259" key="11">
    <source>
        <dbReference type="PROSITE" id="PS51669"/>
    </source>
</evidence>
<protein>
    <submittedName>
        <fullName evidence="12">Assimilatory nitrate reductase catalytic subunit</fullName>
    </submittedName>
</protein>
<dbReference type="InterPro" id="IPR009010">
    <property type="entry name" value="Asp_de-COase-like_dom_sf"/>
</dbReference>
<dbReference type="InterPro" id="IPR041854">
    <property type="entry name" value="BFD-like_2Fe2S-bd_dom_sf"/>
</dbReference>
<sequence length="885" mass="95996">MSDTSVKTTCAYCGVGCGVSIPHSNDRTVQVRGDASHPANFGKLCVKGTHLGDVLPLRKRLLVPEVNGEPASWESATETIAEKIRSTLAEHGPDAFAFYLSGQLLTEDYYAANKLAKGFLGTANVDTNSRLCMSSAVAAHVRAFGEDAPPINFEDIDQAELLVLAGSNLAWAHPVLFQRRMRAQQADGRKKLVVIDPRKSASAKEAHLHLAIKPGADGQLFNALLVYLAANDGCDTAYIEQHVENFADALAAAKEDVGTDTAKQAELCGLSEPQMLEFFALFANTAKTTTAWSMGLNQTESGVDKGNALINVHLATGRIGKPGANAFSITGQPNAMGGREVGGLANQLAVHRAFDEQSIQQVGDFWQAEKMATKPGLKAVDLFDACLEGKIKVLWIMATNPVASLPNANKIREALKHVETVIVSDVIGETDTLNYAQIKLPALAWGEKDGTVTNTDRLISRQRPFLIAPGQARADWQAIADVAKKLGFTQAFNWQNSHEVFREHAQLSTINSGTPLTFNLSAVANLSFDDYQNWQPKQWPLDGKTDASRLFGNGVFATENGKANMVPVKPVTPVAGNHRFVLNTGRLRDQWHTMARTGMAATLNKHTNQLEVHLNPKDARSHGISNGDLLNIYSEQGEFYALARLEAAQNPGELFAPMHWNEHFAGKGGVGNCLASTVDPISGQPASKHSFVSFKKAEAKHNGFVFFKQDDEQPVWLKNTVWFKSYTGNGTLVKFYSDKPLAGFIDRLAEGDFDYSLHDSLSGSAQWAQFDAEGLNLWVTTSTEKCSWPEVTFLDEATHAGADNISLNSLVTGNFDNESSAGKTVCTCFGITDTQIKSYFEVQPNGTLESLQAELKCGTNCGSCLTELKEFTAELAGPGEFYNAV</sequence>
<keyword evidence="5" id="KW-0500">Molybdenum</keyword>
<dbReference type="InterPro" id="IPR006657">
    <property type="entry name" value="MoPterin_dinucl-bd_dom"/>
</dbReference>
<dbReference type="RefSeq" id="WP_132702296.1">
    <property type="nucleotide sequence ID" value="NZ_SLZR01000012.1"/>
</dbReference>
<keyword evidence="13" id="KW-1185">Reference proteome</keyword>
<comment type="caution">
    <text evidence="12">The sequence shown here is derived from an EMBL/GenBank/DDBJ whole genome shotgun (WGS) entry which is preliminary data.</text>
</comment>
<evidence type="ECO:0000256" key="4">
    <source>
        <dbReference type="ARBA" id="ARBA00022485"/>
    </source>
</evidence>
<dbReference type="GO" id="GO:0042128">
    <property type="term" value="P:nitrate assimilation"/>
    <property type="evidence" value="ECO:0007669"/>
    <property type="project" value="UniProtKB-KW"/>
</dbReference>
<dbReference type="Gene3D" id="1.10.10.1100">
    <property type="entry name" value="BFD-like [2Fe-2S]-binding domain"/>
    <property type="match status" value="1"/>
</dbReference>
<keyword evidence="10" id="KW-0534">Nitrate assimilation</keyword>
<gene>
    <name evidence="12" type="ORF">BCF53_11253</name>
</gene>
<feature type="domain" description="4Fe-4S Mo/W bis-MGD-type" evidence="11">
    <location>
        <begin position="3"/>
        <end position="59"/>
    </location>
</feature>
<dbReference type="Gene3D" id="2.40.40.20">
    <property type="match status" value="1"/>
</dbReference>
<dbReference type="GO" id="GO:0046872">
    <property type="term" value="F:metal ion binding"/>
    <property type="evidence" value="ECO:0007669"/>
    <property type="project" value="UniProtKB-KW"/>
</dbReference>
<evidence type="ECO:0000256" key="8">
    <source>
        <dbReference type="ARBA" id="ARBA00023004"/>
    </source>
</evidence>
<dbReference type="PROSITE" id="PS00551">
    <property type="entry name" value="MOLYBDOPTERIN_PROK_1"/>
    <property type="match status" value="1"/>
</dbReference>
<evidence type="ECO:0000313" key="13">
    <source>
        <dbReference type="Proteomes" id="UP000295793"/>
    </source>
</evidence>
<keyword evidence="6" id="KW-0479">Metal-binding</keyword>
<evidence type="ECO:0000256" key="6">
    <source>
        <dbReference type="ARBA" id="ARBA00022723"/>
    </source>
</evidence>
<dbReference type="InterPro" id="IPR041957">
    <property type="entry name" value="CT_Nitrate-R-NapA-like"/>
</dbReference>
<dbReference type="AlphaFoldDB" id="A0A4R3I2B2"/>
<dbReference type="CDD" id="cd02754">
    <property type="entry name" value="MopB_Nitrate-R-NapA-like"/>
    <property type="match status" value="1"/>
</dbReference>
<dbReference type="CDD" id="cd02791">
    <property type="entry name" value="MopB_CT_Nitrate-R-NapA-like"/>
    <property type="match status" value="1"/>
</dbReference>
<dbReference type="InterPro" id="IPR050123">
    <property type="entry name" value="Prok_molybdopt-oxidoreductase"/>
</dbReference>
<dbReference type="SUPFAM" id="SSF53706">
    <property type="entry name" value="Formate dehydrogenase/DMSO reductase, domains 1-3"/>
    <property type="match status" value="1"/>
</dbReference>
<dbReference type="OrthoDB" id="9810782at2"/>
<evidence type="ECO:0000313" key="12">
    <source>
        <dbReference type="EMBL" id="TCS39768.1"/>
    </source>
</evidence>
<dbReference type="GO" id="GO:0016020">
    <property type="term" value="C:membrane"/>
    <property type="evidence" value="ECO:0007669"/>
    <property type="project" value="TreeGrafter"/>
</dbReference>
<comment type="cofactor">
    <cofactor evidence="2">
        <name>[4Fe-4S] cluster</name>
        <dbReference type="ChEBI" id="CHEBI:49883"/>
    </cofactor>
</comment>
<dbReference type="Gene3D" id="3.40.50.740">
    <property type="match status" value="1"/>
</dbReference>
<dbReference type="PROSITE" id="PS51669">
    <property type="entry name" value="4FE4S_MOW_BIS_MGD"/>
    <property type="match status" value="1"/>
</dbReference>
<evidence type="ECO:0000256" key="9">
    <source>
        <dbReference type="ARBA" id="ARBA00023014"/>
    </source>
</evidence>
<evidence type="ECO:0000256" key="7">
    <source>
        <dbReference type="ARBA" id="ARBA00023002"/>
    </source>
</evidence>
<evidence type="ECO:0000256" key="2">
    <source>
        <dbReference type="ARBA" id="ARBA00001966"/>
    </source>
</evidence>
<dbReference type="GO" id="GO:1990204">
    <property type="term" value="C:oxidoreductase complex"/>
    <property type="evidence" value="ECO:0007669"/>
    <property type="project" value="UniProtKB-ARBA"/>
</dbReference>
<dbReference type="GO" id="GO:0016491">
    <property type="term" value="F:oxidoreductase activity"/>
    <property type="evidence" value="ECO:0007669"/>
    <property type="project" value="UniProtKB-KW"/>
</dbReference>
<dbReference type="Pfam" id="PF04324">
    <property type="entry name" value="Fer2_BFD"/>
    <property type="match status" value="1"/>
</dbReference>
<dbReference type="InterPro" id="IPR006656">
    <property type="entry name" value="Mopterin_OxRdtase"/>
</dbReference>
<dbReference type="GO" id="GO:0045333">
    <property type="term" value="P:cellular respiration"/>
    <property type="evidence" value="ECO:0007669"/>
    <property type="project" value="UniProtKB-ARBA"/>
</dbReference>
<evidence type="ECO:0000256" key="1">
    <source>
        <dbReference type="ARBA" id="ARBA00001942"/>
    </source>
</evidence>
<dbReference type="GO" id="GO:0043546">
    <property type="term" value="F:molybdopterin cofactor binding"/>
    <property type="evidence" value="ECO:0007669"/>
    <property type="project" value="InterPro"/>
</dbReference>
<reference evidence="12 13" key="1">
    <citation type="submission" date="2019-03" db="EMBL/GenBank/DDBJ databases">
        <title>Genomic Encyclopedia of Archaeal and Bacterial Type Strains, Phase II (KMG-II): from individual species to whole genera.</title>
        <authorList>
            <person name="Goeker M."/>
        </authorList>
    </citation>
    <scope>NUCLEOTIDE SEQUENCE [LARGE SCALE GENOMIC DNA]</scope>
    <source>
        <strain evidence="12 13">DSM 15388</strain>
    </source>
</reference>
<keyword evidence="4" id="KW-0004">4Fe-4S</keyword>
<proteinExistence type="inferred from homology"/>
<comment type="similarity">
    <text evidence="3">Belongs to the prokaryotic molybdopterin-containing oxidoreductase family. NasA/NapA/NarB subfamily.</text>
</comment>
<keyword evidence="7" id="KW-0560">Oxidoreductase</keyword>
<dbReference type="Gene3D" id="3.40.228.10">
    <property type="entry name" value="Dimethylsulfoxide Reductase, domain 2"/>
    <property type="match status" value="1"/>
</dbReference>
<evidence type="ECO:0000256" key="3">
    <source>
        <dbReference type="ARBA" id="ARBA00008747"/>
    </source>
</evidence>
<accession>A0A4R3I2B2</accession>
<comment type="cofactor">
    <cofactor evidence="1">
        <name>Mo-bis(molybdopterin guanine dinucleotide)</name>
        <dbReference type="ChEBI" id="CHEBI:60539"/>
    </cofactor>
</comment>
<dbReference type="GO" id="GO:0051539">
    <property type="term" value="F:4 iron, 4 sulfur cluster binding"/>
    <property type="evidence" value="ECO:0007669"/>
    <property type="project" value="UniProtKB-KW"/>
</dbReference>
<dbReference type="PANTHER" id="PTHR43105:SF9">
    <property type="entry name" value="NADPH-FE(3+) OXIDOREDUCTASE SUBUNIT ALPHA"/>
    <property type="match status" value="1"/>
</dbReference>
<dbReference type="Pfam" id="PF00384">
    <property type="entry name" value="Molybdopterin"/>
    <property type="match status" value="1"/>
</dbReference>
<dbReference type="SMART" id="SM00926">
    <property type="entry name" value="Molybdop_Fe4S4"/>
    <property type="match status" value="1"/>
</dbReference>
<dbReference type="PANTHER" id="PTHR43105">
    <property type="entry name" value="RESPIRATORY NITRATE REDUCTASE"/>
    <property type="match status" value="1"/>
</dbReference>
<dbReference type="Gene3D" id="2.20.25.90">
    <property type="entry name" value="ADC-like domains"/>
    <property type="match status" value="1"/>
</dbReference>